<proteinExistence type="predicted"/>
<reference evidence="2" key="2">
    <citation type="submission" date="2021-04" db="EMBL/GenBank/DDBJ databases">
        <authorList>
            <person name="Gilroy R."/>
        </authorList>
    </citation>
    <scope>NUCLEOTIDE SEQUENCE</scope>
    <source>
        <strain evidence="2">ChiGjej1B1-14440</strain>
    </source>
</reference>
<gene>
    <name evidence="2" type="ORF">H9980_10500</name>
</gene>
<dbReference type="InterPro" id="IPR029044">
    <property type="entry name" value="Nucleotide-diphossugar_trans"/>
</dbReference>
<dbReference type="InterPro" id="IPR007577">
    <property type="entry name" value="GlycoTrfase_DXD_sugar-bd_CS"/>
</dbReference>
<dbReference type="EMBL" id="DXET01000229">
    <property type="protein sequence ID" value="HIX82381.1"/>
    <property type="molecule type" value="Genomic_DNA"/>
</dbReference>
<dbReference type="GO" id="GO:0051999">
    <property type="term" value="P:mannosyl-inositol phosphorylceramide biosynthetic process"/>
    <property type="evidence" value="ECO:0007669"/>
    <property type="project" value="TreeGrafter"/>
</dbReference>
<sequence length="237" mass="27467">MIPKIIHYCWFGKNPLPDSAKKCVESWKKFCPDYEIKEWNENNFDINCMPFVKEAYEAKKFAFVSDVARLMVVNENGGVYFDTDVEMIRNIDFLLKYKGFLGFENKNYVATGLGFGAEMNSYFLNEMIEKYKSIHFKNEDGSLNLIACPKINTEIMVDNGLCLNGSYQIIKGVAVLPVEYMNPLDSTTGKIKKTNNTITIHWYSQSWLSLNKKIRSKITRVFHRIFGVDCFSFLKKN</sequence>
<dbReference type="Gene3D" id="3.90.550.20">
    <property type="match status" value="1"/>
</dbReference>
<reference evidence="2" key="1">
    <citation type="journal article" date="2021" name="PeerJ">
        <title>Extensive microbial diversity within the chicken gut microbiome revealed by metagenomics and culture.</title>
        <authorList>
            <person name="Gilroy R."/>
            <person name="Ravi A."/>
            <person name="Getino M."/>
            <person name="Pursley I."/>
            <person name="Horton D.L."/>
            <person name="Alikhan N.F."/>
            <person name="Baker D."/>
            <person name="Gharbi K."/>
            <person name="Hall N."/>
            <person name="Watson M."/>
            <person name="Adriaenssens E.M."/>
            <person name="Foster-Nyarko E."/>
            <person name="Jarju S."/>
            <person name="Secka A."/>
            <person name="Antonio M."/>
            <person name="Oren A."/>
            <person name="Chaudhuri R.R."/>
            <person name="La Ragione R."/>
            <person name="Hildebrand F."/>
            <person name="Pallen M.J."/>
        </authorList>
    </citation>
    <scope>NUCLEOTIDE SEQUENCE</scope>
    <source>
        <strain evidence="2">ChiGjej1B1-14440</strain>
    </source>
</reference>
<name>A0A9D1XNC3_9FIRM</name>
<accession>A0A9D1XNC3</accession>
<organism evidence="2 3">
    <name type="scientific">Candidatus Erysipelatoclostridium merdavium</name>
    <dbReference type="NCBI Taxonomy" id="2838566"/>
    <lineage>
        <taxon>Bacteria</taxon>
        <taxon>Bacillati</taxon>
        <taxon>Bacillota</taxon>
        <taxon>Erysipelotrichia</taxon>
        <taxon>Erysipelotrichales</taxon>
        <taxon>Erysipelotrichales incertae sedis</taxon>
    </lineage>
</organism>
<keyword evidence="1 2" id="KW-0808">Transferase</keyword>
<dbReference type="AlphaFoldDB" id="A0A9D1XNC3"/>
<evidence type="ECO:0000313" key="2">
    <source>
        <dbReference type="EMBL" id="HIX82381.1"/>
    </source>
</evidence>
<dbReference type="SUPFAM" id="SSF53448">
    <property type="entry name" value="Nucleotide-diphospho-sugar transferases"/>
    <property type="match status" value="1"/>
</dbReference>
<dbReference type="PANTHER" id="PTHR32385:SF15">
    <property type="entry name" value="INOSITOL PHOSPHOCERAMIDE MANNOSYLTRANSFERASE 1"/>
    <property type="match status" value="1"/>
</dbReference>
<dbReference type="Pfam" id="PF04488">
    <property type="entry name" value="Gly_transf_sug"/>
    <property type="match status" value="1"/>
</dbReference>
<dbReference type="Proteomes" id="UP000886724">
    <property type="component" value="Unassembled WGS sequence"/>
</dbReference>
<dbReference type="GO" id="GO:0000030">
    <property type="term" value="F:mannosyltransferase activity"/>
    <property type="evidence" value="ECO:0007669"/>
    <property type="project" value="TreeGrafter"/>
</dbReference>
<comment type="caution">
    <text evidence="2">The sequence shown here is derived from an EMBL/GenBank/DDBJ whole genome shotgun (WGS) entry which is preliminary data.</text>
</comment>
<dbReference type="InterPro" id="IPR051706">
    <property type="entry name" value="Glycosyltransferase_domain"/>
</dbReference>
<dbReference type="PANTHER" id="PTHR32385">
    <property type="entry name" value="MANNOSYL PHOSPHORYLINOSITOL CERAMIDE SYNTHASE"/>
    <property type="match status" value="1"/>
</dbReference>
<dbReference type="GO" id="GO:0016020">
    <property type="term" value="C:membrane"/>
    <property type="evidence" value="ECO:0007669"/>
    <property type="project" value="GOC"/>
</dbReference>
<protein>
    <submittedName>
        <fullName evidence="2">Glycosyl transferase</fullName>
    </submittedName>
</protein>
<evidence type="ECO:0000256" key="1">
    <source>
        <dbReference type="ARBA" id="ARBA00022679"/>
    </source>
</evidence>
<evidence type="ECO:0000313" key="3">
    <source>
        <dbReference type="Proteomes" id="UP000886724"/>
    </source>
</evidence>